<dbReference type="RefSeq" id="WP_378259493.1">
    <property type="nucleotide sequence ID" value="NZ_JBHSIT010000008.1"/>
</dbReference>
<proteinExistence type="predicted"/>
<dbReference type="Proteomes" id="UP001595872">
    <property type="component" value="Unassembled WGS sequence"/>
</dbReference>
<dbReference type="InterPro" id="IPR046156">
    <property type="entry name" value="DUF6158"/>
</dbReference>
<gene>
    <name evidence="2" type="ORF">ACFPCY_26245</name>
</gene>
<sequence>MSQATDPRSNGVDPSRLDEDDLLRELNHLYTTRMDTLRHGSDNAFSEHTRRMNQYEAEYLRRKPAREIDPERLRAGARAR</sequence>
<evidence type="ECO:0000313" key="3">
    <source>
        <dbReference type="Proteomes" id="UP001595872"/>
    </source>
</evidence>
<name>A0ABV9U3N5_9ACTN</name>
<comment type="caution">
    <text evidence="2">The sequence shown here is derived from an EMBL/GenBank/DDBJ whole genome shotgun (WGS) entry which is preliminary data.</text>
</comment>
<reference evidence="3" key="1">
    <citation type="journal article" date="2019" name="Int. J. Syst. Evol. Microbiol.">
        <title>The Global Catalogue of Microorganisms (GCM) 10K type strain sequencing project: providing services to taxonomists for standard genome sequencing and annotation.</title>
        <authorList>
            <consortium name="The Broad Institute Genomics Platform"/>
            <consortium name="The Broad Institute Genome Sequencing Center for Infectious Disease"/>
            <person name="Wu L."/>
            <person name="Ma J."/>
        </authorList>
    </citation>
    <scope>NUCLEOTIDE SEQUENCE [LARGE SCALE GENOMIC DNA]</scope>
    <source>
        <strain evidence="3">KLKA75</strain>
    </source>
</reference>
<dbReference type="EMBL" id="JBHSIT010000008">
    <property type="protein sequence ID" value="MFC4910839.1"/>
    <property type="molecule type" value="Genomic_DNA"/>
</dbReference>
<accession>A0ABV9U3N5</accession>
<evidence type="ECO:0000256" key="1">
    <source>
        <dbReference type="SAM" id="MobiDB-lite"/>
    </source>
</evidence>
<keyword evidence="3" id="KW-1185">Reference proteome</keyword>
<evidence type="ECO:0000313" key="2">
    <source>
        <dbReference type="EMBL" id="MFC4910839.1"/>
    </source>
</evidence>
<dbReference type="Pfam" id="PF19655">
    <property type="entry name" value="DUF6158"/>
    <property type="match status" value="1"/>
</dbReference>
<protein>
    <submittedName>
        <fullName evidence="2">DUF6158 family protein</fullName>
    </submittedName>
</protein>
<organism evidence="2 3">
    <name type="scientific">Actinomadura gamaensis</name>
    <dbReference type="NCBI Taxonomy" id="1763541"/>
    <lineage>
        <taxon>Bacteria</taxon>
        <taxon>Bacillati</taxon>
        <taxon>Actinomycetota</taxon>
        <taxon>Actinomycetes</taxon>
        <taxon>Streptosporangiales</taxon>
        <taxon>Thermomonosporaceae</taxon>
        <taxon>Actinomadura</taxon>
    </lineage>
</organism>
<feature type="region of interest" description="Disordered" evidence="1">
    <location>
        <begin position="1"/>
        <end position="20"/>
    </location>
</feature>